<accession>A0A212IYZ4</accession>
<organism evidence="3">
    <name type="scientific">uncultured Dysgonomonas sp</name>
    <dbReference type="NCBI Taxonomy" id="206096"/>
    <lineage>
        <taxon>Bacteria</taxon>
        <taxon>Pseudomonadati</taxon>
        <taxon>Bacteroidota</taxon>
        <taxon>Bacteroidia</taxon>
        <taxon>Bacteroidales</taxon>
        <taxon>Dysgonomonadaceae</taxon>
        <taxon>Dysgonomonas</taxon>
        <taxon>environmental samples</taxon>
    </lineage>
</organism>
<dbReference type="InterPro" id="IPR006120">
    <property type="entry name" value="Resolvase_HTH_dom"/>
</dbReference>
<dbReference type="Gene3D" id="1.10.10.60">
    <property type="entry name" value="Homeodomain-like"/>
    <property type="match status" value="1"/>
</dbReference>
<dbReference type="Pfam" id="PF02796">
    <property type="entry name" value="HTH_7"/>
    <property type="match status" value="1"/>
</dbReference>
<name>A0A212IYZ4_9BACT</name>
<feature type="compositionally biased region" description="Basic and acidic residues" evidence="1">
    <location>
        <begin position="174"/>
        <end position="209"/>
    </location>
</feature>
<evidence type="ECO:0000256" key="1">
    <source>
        <dbReference type="SAM" id="MobiDB-lite"/>
    </source>
</evidence>
<dbReference type="GO" id="GO:0000150">
    <property type="term" value="F:DNA strand exchange activity"/>
    <property type="evidence" value="ECO:0007669"/>
    <property type="project" value="InterPro"/>
</dbReference>
<sequence>MKYNNKTAERIVEMIEQDLYGVSEICKILRISRQTFYDWKKNKPEFKEEVEEAFIRREEVLIVNARIGLKQLLEGYVQKKEKITYVPDKNNPVEDVEKCRVVEKKFCPPSIRAIKYVLDREERRKEQQRLESKEKRPLIIEVQDEETRRQLMILEENGFRSGGALDPEIVAAVDRKLEEEDKVKNEERKTKSEELKEKSEQVDKQDKAAEQPPVTQPSAALVEKPRLNPYPILPPGYTSRTD</sequence>
<dbReference type="SUPFAM" id="SSF48295">
    <property type="entry name" value="TrpR-like"/>
    <property type="match status" value="1"/>
</dbReference>
<protein>
    <recommendedName>
        <fullName evidence="2">Resolvase HTH domain-containing protein</fullName>
    </recommendedName>
</protein>
<gene>
    <name evidence="3" type="ORF">KL86DYS1_10605</name>
</gene>
<feature type="region of interest" description="Disordered" evidence="1">
    <location>
        <begin position="174"/>
        <end position="242"/>
    </location>
</feature>
<feature type="domain" description="Resolvase HTH" evidence="2">
    <location>
        <begin position="2"/>
        <end position="37"/>
    </location>
</feature>
<dbReference type="RefSeq" id="WP_296938500.1">
    <property type="nucleotide sequence ID" value="NZ_LT599032.1"/>
</dbReference>
<evidence type="ECO:0000313" key="3">
    <source>
        <dbReference type="EMBL" id="SBV92419.1"/>
    </source>
</evidence>
<reference evidence="3" key="1">
    <citation type="submission" date="2016-04" db="EMBL/GenBank/DDBJ databases">
        <authorList>
            <person name="Evans L.H."/>
            <person name="Alamgir A."/>
            <person name="Owens N."/>
            <person name="Weber N.D."/>
            <person name="Virtaneva K."/>
            <person name="Barbian K."/>
            <person name="Babar A."/>
            <person name="Rosenke K."/>
        </authorList>
    </citation>
    <scope>NUCLEOTIDE SEQUENCE</scope>
    <source>
        <strain evidence="3">86-1</strain>
    </source>
</reference>
<proteinExistence type="predicted"/>
<evidence type="ECO:0000259" key="2">
    <source>
        <dbReference type="Pfam" id="PF02796"/>
    </source>
</evidence>
<dbReference type="EMBL" id="FLUM01000001">
    <property type="protein sequence ID" value="SBV92419.1"/>
    <property type="molecule type" value="Genomic_DNA"/>
</dbReference>
<dbReference type="InterPro" id="IPR010921">
    <property type="entry name" value="Trp_repressor/repl_initiator"/>
</dbReference>
<dbReference type="GO" id="GO:0043565">
    <property type="term" value="F:sequence-specific DNA binding"/>
    <property type="evidence" value="ECO:0007669"/>
    <property type="project" value="InterPro"/>
</dbReference>
<dbReference type="AlphaFoldDB" id="A0A212IYZ4"/>